<protein>
    <submittedName>
        <fullName evidence="1">Uncharacterized protein</fullName>
    </submittedName>
</protein>
<dbReference type="EMBL" id="MN740059">
    <property type="protein sequence ID" value="QHT86161.1"/>
    <property type="molecule type" value="Genomic_DNA"/>
</dbReference>
<accession>A0A6C0HZH9</accession>
<name>A0A6C0HZH9_9ZZZZ</name>
<organism evidence="1">
    <name type="scientific">viral metagenome</name>
    <dbReference type="NCBI Taxonomy" id="1070528"/>
    <lineage>
        <taxon>unclassified sequences</taxon>
        <taxon>metagenomes</taxon>
        <taxon>organismal metagenomes</taxon>
    </lineage>
</organism>
<proteinExistence type="predicted"/>
<evidence type="ECO:0000313" key="1">
    <source>
        <dbReference type="EMBL" id="QHT86161.1"/>
    </source>
</evidence>
<dbReference type="AlphaFoldDB" id="A0A6C0HZH9"/>
<reference evidence="1" key="1">
    <citation type="journal article" date="2020" name="Nature">
        <title>Giant virus diversity and host interactions through global metagenomics.</title>
        <authorList>
            <person name="Schulz F."/>
            <person name="Roux S."/>
            <person name="Paez-Espino D."/>
            <person name="Jungbluth S."/>
            <person name="Walsh D.A."/>
            <person name="Denef V.J."/>
            <person name="McMahon K.D."/>
            <person name="Konstantinidis K.T."/>
            <person name="Eloe-Fadrosh E.A."/>
            <person name="Kyrpides N.C."/>
            <person name="Woyke T."/>
        </authorList>
    </citation>
    <scope>NUCLEOTIDE SEQUENCE</scope>
    <source>
        <strain evidence="1">GVMAG-M-3300023184-184</strain>
    </source>
</reference>
<sequence length="124" mass="14883">MNNLLSFDDIIFQAPIYGCAIGCNAIYSYGTKKECLIEVDKTYIYTKNGYTDFMMIDKMGKHYNVSNSFWYWKWDSIEEWNNMKENDLLNIKYYGFRIPIFGFFPNIFYSKPQTANHRFDYNKS</sequence>